<dbReference type="EMBL" id="JACIDU010000016">
    <property type="protein sequence ID" value="MBB4104980.1"/>
    <property type="molecule type" value="Genomic_DNA"/>
</dbReference>
<reference evidence="6 7" key="1">
    <citation type="submission" date="2020-08" db="EMBL/GenBank/DDBJ databases">
        <title>Genomic Encyclopedia of Type Strains, Phase IV (KMG-IV): sequencing the most valuable type-strain genomes for metagenomic binning, comparative biology and taxonomic classification.</title>
        <authorList>
            <person name="Goeker M."/>
        </authorList>
    </citation>
    <scope>NUCLEOTIDE SEQUENCE [LARGE SCALE GENOMIC DNA]</scope>
    <source>
        <strain evidence="6 7">DSM 26385</strain>
    </source>
</reference>
<dbReference type="InterPro" id="IPR005471">
    <property type="entry name" value="Tscrpt_reg_IclR_N"/>
</dbReference>
<evidence type="ECO:0000259" key="4">
    <source>
        <dbReference type="PROSITE" id="PS51077"/>
    </source>
</evidence>
<accession>A0A7W6K4H4</accession>
<sequence>MTMTDDNTDAGRASGIQVIARAASILRCLKTDGKPPSLAQIAAQVDLPRSTVQRIVNALIDEDFVVPASADGGYRLGPSLQALAQAGRVDVATTARSHVVALSQATGETVDLSMMRGNQVLFIDQITGTHRLRTVSAVGEIFPLTNTANGKACLSMLDPETALALIEHEVANLGETAPRSVADIVADVEAARRTGISHNHGEHTPGICAVGTGFRDAAGNIYAISVPVPSPRFPLVMDLIIEKMVEARRAIVRALGTEDREVA</sequence>
<dbReference type="InterPro" id="IPR036388">
    <property type="entry name" value="WH-like_DNA-bd_sf"/>
</dbReference>
<evidence type="ECO:0000313" key="7">
    <source>
        <dbReference type="Proteomes" id="UP000584824"/>
    </source>
</evidence>
<feature type="domain" description="IclR-ED" evidence="5">
    <location>
        <begin position="72"/>
        <end position="257"/>
    </location>
</feature>
<evidence type="ECO:0000256" key="2">
    <source>
        <dbReference type="ARBA" id="ARBA00023125"/>
    </source>
</evidence>
<dbReference type="Pfam" id="PF01614">
    <property type="entry name" value="IclR_C"/>
    <property type="match status" value="1"/>
</dbReference>
<name>A0A7W6K4H4_9HYPH</name>
<dbReference type="InterPro" id="IPR036390">
    <property type="entry name" value="WH_DNA-bd_sf"/>
</dbReference>
<dbReference type="Gene3D" id="1.10.10.10">
    <property type="entry name" value="Winged helix-like DNA-binding domain superfamily/Winged helix DNA-binding domain"/>
    <property type="match status" value="1"/>
</dbReference>
<dbReference type="InterPro" id="IPR014757">
    <property type="entry name" value="Tscrpt_reg_IclR_C"/>
</dbReference>
<dbReference type="InterPro" id="IPR050707">
    <property type="entry name" value="HTH_MetabolicPath_Reg"/>
</dbReference>
<evidence type="ECO:0000259" key="5">
    <source>
        <dbReference type="PROSITE" id="PS51078"/>
    </source>
</evidence>
<dbReference type="PROSITE" id="PS51078">
    <property type="entry name" value="ICLR_ED"/>
    <property type="match status" value="1"/>
</dbReference>
<dbReference type="AlphaFoldDB" id="A0A7W6K4H4"/>
<dbReference type="SUPFAM" id="SSF46785">
    <property type="entry name" value="Winged helix' DNA-binding domain"/>
    <property type="match status" value="1"/>
</dbReference>
<dbReference type="PROSITE" id="PS51077">
    <property type="entry name" value="HTH_ICLR"/>
    <property type="match status" value="1"/>
</dbReference>
<dbReference type="RefSeq" id="WP_183794053.1">
    <property type="nucleotide sequence ID" value="NZ_JACIDU010000016.1"/>
</dbReference>
<dbReference type="SMART" id="SM00346">
    <property type="entry name" value="HTH_ICLR"/>
    <property type="match status" value="1"/>
</dbReference>
<dbReference type="GO" id="GO:0003677">
    <property type="term" value="F:DNA binding"/>
    <property type="evidence" value="ECO:0007669"/>
    <property type="project" value="UniProtKB-KW"/>
</dbReference>
<dbReference type="SUPFAM" id="SSF55781">
    <property type="entry name" value="GAF domain-like"/>
    <property type="match status" value="1"/>
</dbReference>
<keyword evidence="3" id="KW-0804">Transcription</keyword>
<evidence type="ECO:0000313" key="6">
    <source>
        <dbReference type="EMBL" id="MBB4104980.1"/>
    </source>
</evidence>
<dbReference type="InterPro" id="IPR029016">
    <property type="entry name" value="GAF-like_dom_sf"/>
</dbReference>
<evidence type="ECO:0000256" key="1">
    <source>
        <dbReference type="ARBA" id="ARBA00023015"/>
    </source>
</evidence>
<dbReference type="PANTHER" id="PTHR30136:SF35">
    <property type="entry name" value="HTH-TYPE TRANSCRIPTIONAL REGULATOR RV1719"/>
    <property type="match status" value="1"/>
</dbReference>
<keyword evidence="1" id="KW-0805">Transcription regulation</keyword>
<proteinExistence type="predicted"/>
<feature type="domain" description="HTH iclR-type" evidence="4">
    <location>
        <begin position="16"/>
        <end position="78"/>
    </location>
</feature>
<dbReference type="Pfam" id="PF09339">
    <property type="entry name" value="HTH_IclR"/>
    <property type="match status" value="1"/>
</dbReference>
<organism evidence="6 7">
    <name type="scientific">Allorhizobium borbori</name>
    <dbReference type="NCBI Taxonomy" id="485907"/>
    <lineage>
        <taxon>Bacteria</taxon>
        <taxon>Pseudomonadati</taxon>
        <taxon>Pseudomonadota</taxon>
        <taxon>Alphaproteobacteria</taxon>
        <taxon>Hyphomicrobiales</taxon>
        <taxon>Rhizobiaceae</taxon>
        <taxon>Rhizobium/Agrobacterium group</taxon>
        <taxon>Allorhizobium</taxon>
    </lineage>
</organism>
<dbReference type="Proteomes" id="UP000584824">
    <property type="component" value="Unassembled WGS sequence"/>
</dbReference>
<dbReference type="Gene3D" id="3.30.450.40">
    <property type="match status" value="1"/>
</dbReference>
<keyword evidence="2 6" id="KW-0238">DNA-binding</keyword>
<dbReference type="GO" id="GO:0045892">
    <property type="term" value="P:negative regulation of DNA-templated transcription"/>
    <property type="evidence" value="ECO:0007669"/>
    <property type="project" value="TreeGrafter"/>
</dbReference>
<dbReference type="GO" id="GO:0003700">
    <property type="term" value="F:DNA-binding transcription factor activity"/>
    <property type="evidence" value="ECO:0007669"/>
    <property type="project" value="TreeGrafter"/>
</dbReference>
<evidence type="ECO:0000256" key="3">
    <source>
        <dbReference type="ARBA" id="ARBA00023163"/>
    </source>
</evidence>
<dbReference type="PANTHER" id="PTHR30136">
    <property type="entry name" value="HELIX-TURN-HELIX TRANSCRIPTIONAL REGULATOR, ICLR FAMILY"/>
    <property type="match status" value="1"/>
</dbReference>
<gene>
    <name evidence="6" type="ORF">GGQ66_003563</name>
</gene>
<keyword evidence="7" id="KW-1185">Reference proteome</keyword>
<protein>
    <submittedName>
        <fullName evidence="6">DNA-binding IclR family transcriptional regulator</fullName>
    </submittedName>
</protein>
<comment type="caution">
    <text evidence="6">The sequence shown here is derived from an EMBL/GenBank/DDBJ whole genome shotgun (WGS) entry which is preliminary data.</text>
</comment>